<dbReference type="EMBL" id="CP019948">
    <property type="protein sequence ID" value="ARN81876.1"/>
    <property type="molecule type" value="Genomic_DNA"/>
</dbReference>
<keyword evidence="3" id="KW-0949">S-adenosyl-L-methionine</keyword>
<evidence type="ECO:0000313" key="4">
    <source>
        <dbReference type="EMBL" id="ARN81876.1"/>
    </source>
</evidence>
<keyword evidence="5" id="KW-1185">Reference proteome</keyword>
<sequence length="221" mass="23555">MQQDKWSACDAYIANHLIGAGEAQAGTLVANAAAGLPQIDVSAPQGKMLYLLARSLQPKRILEIGTLGGYSTVWLARALAPDGRLVSLEIDRRHAEIAADNVAREGLGACVDIRLGPALELLPGLEAEGFHPIDFAFIDADKENNAEYFRYAVKLVRSGGFIIVDNVIRDGAVIDPHNIHPAITGTRALYEAVAGEPRVSATVIQTVGSKGWDGFLLACVN</sequence>
<dbReference type="OrthoDB" id="9799672at2"/>
<dbReference type="SUPFAM" id="SSF53335">
    <property type="entry name" value="S-adenosyl-L-methionine-dependent methyltransferases"/>
    <property type="match status" value="1"/>
</dbReference>
<evidence type="ECO:0000256" key="1">
    <source>
        <dbReference type="ARBA" id="ARBA00022603"/>
    </source>
</evidence>
<reference evidence="4 5" key="1">
    <citation type="submission" date="2017-02" db="EMBL/GenBank/DDBJ databases">
        <authorList>
            <person name="Peterson S.W."/>
        </authorList>
    </citation>
    <scope>NUCLEOTIDE SEQUENCE [LARGE SCALE GENOMIC DNA]</scope>
    <source>
        <strain evidence="4 5">S285</strain>
    </source>
</reference>
<name>A0A1W6MWG9_9HYPH</name>
<dbReference type="CDD" id="cd02440">
    <property type="entry name" value="AdoMet_MTases"/>
    <property type="match status" value="1"/>
</dbReference>
<dbReference type="InterPro" id="IPR002935">
    <property type="entry name" value="SAM_O-MeTrfase"/>
</dbReference>
<keyword evidence="1 4" id="KW-0489">Methyltransferase</keyword>
<organism evidence="4 5">
    <name type="scientific">Methylocystis bryophila</name>
    <dbReference type="NCBI Taxonomy" id="655015"/>
    <lineage>
        <taxon>Bacteria</taxon>
        <taxon>Pseudomonadati</taxon>
        <taxon>Pseudomonadota</taxon>
        <taxon>Alphaproteobacteria</taxon>
        <taxon>Hyphomicrobiales</taxon>
        <taxon>Methylocystaceae</taxon>
        <taxon>Methylocystis</taxon>
    </lineage>
</organism>
<dbReference type="PROSITE" id="PS51682">
    <property type="entry name" value="SAM_OMT_I"/>
    <property type="match status" value="1"/>
</dbReference>
<dbReference type="STRING" id="655015.B1812_13160"/>
<dbReference type="AlphaFoldDB" id="A0A1W6MWG9"/>
<dbReference type="KEGG" id="mbry:B1812_13160"/>
<proteinExistence type="predicted"/>
<keyword evidence="2 4" id="KW-0808">Transferase</keyword>
<dbReference type="PANTHER" id="PTHR10509:SF14">
    <property type="entry name" value="CAFFEOYL-COA O-METHYLTRANSFERASE 3-RELATED"/>
    <property type="match status" value="1"/>
</dbReference>
<evidence type="ECO:0000256" key="2">
    <source>
        <dbReference type="ARBA" id="ARBA00022679"/>
    </source>
</evidence>
<dbReference type="PANTHER" id="PTHR10509">
    <property type="entry name" value="O-METHYLTRANSFERASE-RELATED"/>
    <property type="match status" value="1"/>
</dbReference>
<dbReference type="GO" id="GO:0008757">
    <property type="term" value="F:S-adenosylmethionine-dependent methyltransferase activity"/>
    <property type="evidence" value="ECO:0007669"/>
    <property type="project" value="TreeGrafter"/>
</dbReference>
<evidence type="ECO:0000256" key="3">
    <source>
        <dbReference type="ARBA" id="ARBA00022691"/>
    </source>
</evidence>
<gene>
    <name evidence="4" type="ORF">B1812_13160</name>
</gene>
<dbReference type="RefSeq" id="WP_085771993.1">
    <property type="nucleotide sequence ID" value="NZ_AP027149.1"/>
</dbReference>
<evidence type="ECO:0000313" key="5">
    <source>
        <dbReference type="Proteomes" id="UP000193978"/>
    </source>
</evidence>
<dbReference type="GO" id="GO:0032259">
    <property type="term" value="P:methylation"/>
    <property type="evidence" value="ECO:0007669"/>
    <property type="project" value="UniProtKB-KW"/>
</dbReference>
<accession>A0A1W6MWG9</accession>
<protein>
    <submittedName>
        <fullName evidence="4">Methyltransferase</fullName>
    </submittedName>
</protein>
<dbReference type="Pfam" id="PF01596">
    <property type="entry name" value="Methyltransf_3"/>
    <property type="match status" value="1"/>
</dbReference>
<dbReference type="Proteomes" id="UP000193978">
    <property type="component" value="Chromosome"/>
</dbReference>
<dbReference type="InterPro" id="IPR050362">
    <property type="entry name" value="Cation-dep_OMT"/>
</dbReference>
<dbReference type="InterPro" id="IPR029063">
    <property type="entry name" value="SAM-dependent_MTases_sf"/>
</dbReference>
<dbReference type="Gene3D" id="3.40.50.150">
    <property type="entry name" value="Vaccinia Virus protein VP39"/>
    <property type="match status" value="1"/>
</dbReference>
<dbReference type="GO" id="GO:0008171">
    <property type="term" value="F:O-methyltransferase activity"/>
    <property type="evidence" value="ECO:0007669"/>
    <property type="project" value="InterPro"/>
</dbReference>